<gene>
    <name evidence="4" type="ORF">FEM48_Zijuj07G0025800</name>
</gene>
<dbReference type="Gene3D" id="2.60.40.1470">
    <property type="entry name" value="ApaG domain"/>
    <property type="match status" value="1"/>
</dbReference>
<evidence type="ECO:0000313" key="4">
    <source>
        <dbReference type="EMBL" id="KAH7521368.1"/>
    </source>
</evidence>
<dbReference type="PROSITE" id="PS51087">
    <property type="entry name" value="APAG"/>
    <property type="match status" value="1"/>
</dbReference>
<sequence length="502" mass="56599">MALESVGDLALNLILSKLEPEDTAKSSCVSKKLRSSASEETLWSRFCADELGLSQPIDPLGNPTPSFKPEVSEDKIIFSLVDLNFLIIQVEKHFPVLISLTFFPSSLSISQICYQIWRKEFCIYPWSLVKRVRRCWDRLRSWLAVNFPEAGATLRKGATEDDIKELENALKVKLPLPTRVLYRFVDGQEFHGKDYITSVFGCPLGLIGGYIFYDQCVNVYMLPLRQVILETREIRRELHFPGKSKYVAVACSSTVDEKFFFLNCFNGQLYVGTQNLPHYGEMIPCVPDELIRSVHDCNGDQQQDATLLWLEEHVRRLESGIIKLREYGNIKCISLFPEETPLCSTAITNGVKVRASAVFVPENANLKNDQEKYLFAYLIRMSLLPEGCIVNGMSFSSCQLHWRHWIIRANDTVTSDVNAEAVIGKFPLLKPGEEEFVYESCTPLTSSTGSVEGSFTFVPGRDSVANGAVTKSVEETSVPNAYSEKIHMLVIHCHECAVMGEE</sequence>
<dbReference type="SUPFAM" id="SSF81383">
    <property type="entry name" value="F-box domain"/>
    <property type="match status" value="1"/>
</dbReference>
<evidence type="ECO:0000313" key="5">
    <source>
        <dbReference type="Proteomes" id="UP000813462"/>
    </source>
</evidence>
<dbReference type="InterPro" id="IPR036047">
    <property type="entry name" value="F-box-like_dom_sf"/>
</dbReference>
<dbReference type="Pfam" id="PF12937">
    <property type="entry name" value="F-box-like"/>
    <property type="match status" value="1"/>
</dbReference>
<evidence type="ECO:0000256" key="1">
    <source>
        <dbReference type="ARBA" id="ARBA00004906"/>
    </source>
</evidence>
<proteinExistence type="predicted"/>
<evidence type="ECO:0000256" key="2">
    <source>
        <dbReference type="ARBA" id="ARBA00022786"/>
    </source>
</evidence>
<organism evidence="4 5">
    <name type="scientific">Ziziphus jujuba var. spinosa</name>
    <dbReference type="NCBI Taxonomy" id="714518"/>
    <lineage>
        <taxon>Eukaryota</taxon>
        <taxon>Viridiplantae</taxon>
        <taxon>Streptophyta</taxon>
        <taxon>Embryophyta</taxon>
        <taxon>Tracheophyta</taxon>
        <taxon>Spermatophyta</taxon>
        <taxon>Magnoliopsida</taxon>
        <taxon>eudicotyledons</taxon>
        <taxon>Gunneridae</taxon>
        <taxon>Pentapetalae</taxon>
        <taxon>rosids</taxon>
        <taxon>fabids</taxon>
        <taxon>Rosales</taxon>
        <taxon>Rhamnaceae</taxon>
        <taxon>Paliureae</taxon>
        <taxon>Ziziphus</taxon>
    </lineage>
</organism>
<keyword evidence="2" id="KW-0833">Ubl conjugation pathway</keyword>
<accession>A0A978V1Y5</accession>
<dbReference type="PANTHER" id="PTHR47463">
    <property type="entry name" value="F-BOX PROTEIN SKIP16"/>
    <property type="match status" value="1"/>
</dbReference>
<dbReference type="SUPFAM" id="SSF110069">
    <property type="entry name" value="ApaG-like"/>
    <property type="match status" value="1"/>
</dbReference>
<evidence type="ECO:0000259" key="3">
    <source>
        <dbReference type="PROSITE" id="PS51087"/>
    </source>
</evidence>
<dbReference type="EMBL" id="JAEACU010000007">
    <property type="protein sequence ID" value="KAH7521368.1"/>
    <property type="molecule type" value="Genomic_DNA"/>
</dbReference>
<dbReference type="SUPFAM" id="SSF160631">
    <property type="entry name" value="SMI1/KNR4-like"/>
    <property type="match status" value="1"/>
</dbReference>
<name>A0A978V1Y5_ZIZJJ</name>
<dbReference type="PANTHER" id="PTHR47463:SF2">
    <property type="entry name" value="F-BOX PROTEIN SKIP16"/>
    <property type="match status" value="1"/>
</dbReference>
<dbReference type="Proteomes" id="UP000813462">
    <property type="component" value="Unassembled WGS sequence"/>
</dbReference>
<comment type="pathway">
    <text evidence="1">Protein modification; protein ubiquitination.</text>
</comment>
<dbReference type="InterPro" id="IPR007474">
    <property type="entry name" value="ApaG_domain"/>
</dbReference>
<reference evidence="4" key="1">
    <citation type="journal article" date="2021" name="Front. Plant Sci.">
        <title>Chromosome-Scale Genome Assembly for Chinese Sour Jujube and Insights Into Its Genome Evolution and Domestication Signature.</title>
        <authorList>
            <person name="Shen L.-Y."/>
            <person name="Luo H."/>
            <person name="Wang X.-L."/>
            <person name="Wang X.-M."/>
            <person name="Qiu X.-J."/>
            <person name="Liu H."/>
            <person name="Zhou S.-S."/>
            <person name="Jia K.-H."/>
            <person name="Nie S."/>
            <person name="Bao Y.-T."/>
            <person name="Zhang R.-G."/>
            <person name="Yun Q.-Z."/>
            <person name="Chai Y.-H."/>
            <person name="Lu J.-Y."/>
            <person name="Li Y."/>
            <person name="Zhao S.-W."/>
            <person name="Mao J.-F."/>
            <person name="Jia S.-G."/>
            <person name="Mao Y.-M."/>
        </authorList>
    </citation>
    <scope>NUCLEOTIDE SEQUENCE</scope>
    <source>
        <strain evidence="4">AT0</strain>
        <tissue evidence="4">Leaf</tissue>
    </source>
</reference>
<dbReference type="InterPro" id="IPR037883">
    <property type="entry name" value="Knr4/Smi1-like_sf"/>
</dbReference>
<dbReference type="InterPro" id="IPR001810">
    <property type="entry name" value="F-box_dom"/>
</dbReference>
<comment type="caution">
    <text evidence="4">The sequence shown here is derived from an EMBL/GenBank/DDBJ whole genome shotgun (WGS) entry which is preliminary data.</text>
</comment>
<dbReference type="Pfam" id="PF04379">
    <property type="entry name" value="DUF525"/>
    <property type="match status" value="1"/>
</dbReference>
<dbReference type="InterPro" id="IPR036767">
    <property type="entry name" value="ApaG_sf"/>
</dbReference>
<dbReference type="AlphaFoldDB" id="A0A978V1Y5"/>
<feature type="domain" description="ApaG" evidence="3">
    <location>
        <begin position="345"/>
        <end position="483"/>
    </location>
</feature>
<protein>
    <recommendedName>
        <fullName evidence="3">ApaG domain-containing protein</fullName>
    </recommendedName>
</protein>